<gene>
    <name evidence="3" type="ORF">GJ689_05890</name>
</gene>
<evidence type="ECO:0000259" key="2">
    <source>
        <dbReference type="Pfam" id="PF04480"/>
    </source>
</evidence>
<sequence length="128" mass="13750">MSDAQEQGMSEGARRLWRALRSKKVGGAKFRRDVPVGPYRAGFLCEDVRLVVEVDDAEAGGAPRDPARDQWFFANGYRVLLFRAADILANLDGVVSIVETELRAAPRNAGAGRARRTGPVPGPAEGGA</sequence>
<dbReference type="AlphaFoldDB" id="A0A9X4XIL6"/>
<dbReference type="InterPro" id="IPR007569">
    <property type="entry name" value="DUF559"/>
</dbReference>
<dbReference type="PANTHER" id="PTHR38590">
    <property type="entry name" value="BLL0828 PROTEIN"/>
    <property type="match status" value="1"/>
</dbReference>
<dbReference type="InterPro" id="IPR047216">
    <property type="entry name" value="Endonuclease_DUF559_bact"/>
</dbReference>
<dbReference type="Gene3D" id="3.40.960.10">
    <property type="entry name" value="VSR Endonuclease"/>
    <property type="match status" value="1"/>
</dbReference>
<dbReference type="EMBL" id="WNKV01000003">
    <property type="protein sequence ID" value="MTW15735.1"/>
    <property type="molecule type" value="Genomic_DNA"/>
</dbReference>
<dbReference type="InterPro" id="IPR011335">
    <property type="entry name" value="Restrct_endonuc-II-like"/>
</dbReference>
<name>A0A9X4XIL6_9BRAD</name>
<reference evidence="3 4" key="1">
    <citation type="submission" date="2019-11" db="EMBL/GenBank/DDBJ databases">
        <title>Whole-genome sequence of Rhodoplanes serenus DSM 18633, type strain.</title>
        <authorList>
            <person name="Kyndt J.A."/>
            <person name="Meyer T.E."/>
        </authorList>
    </citation>
    <scope>NUCLEOTIDE SEQUENCE [LARGE SCALE GENOMIC DNA]</scope>
    <source>
        <strain evidence="3 4">DSM 18633</strain>
    </source>
</reference>
<protein>
    <submittedName>
        <fullName evidence="3">DUF559 domain-containing protein</fullName>
    </submittedName>
</protein>
<evidence type="ECO:0000313" key="4">
    <source>
        <dbReference type="Proteomes" id="UP000438991"/>
    </source>
</evidence>
<organism evidence="3 4">
    <name type="scientific">Rhodoplanes serenus</name>
    <dbReference type="NCBI Taxonomy" id="200615"/>
    <lineage>
        <taxon>Bacteria</taxon>
        <taxon>Pseudomonadati</taxon>
        <taxon>Pseudomonadota</taxon>
        <taxon>Alphaproteobacteria</taxon>
        <taxon>Hyphomicrobiales</taxon>
        <taxon>Nitrobacteraceae</taxon>
        <taxon>Rhodoplanes</taxon>
    </lineage>
</organism>
<feature type="region of interest" description="Disordered" evidence="1">
    <location>
        <begin position="106"/>
        <end position="128"/>
    </location>
</feature>
<evidence type="ECO:0000313" key="3">
    <source>
        <dbReference type="EMBL" id="MTW15735.1"/>
    </source>
</evidence>
<dbReference type="SUPFAM" id="SSF52980">
    <property type="entry name" value="Restriction endonuclease-like"/>
    <property type="match status" value="1"/>
</dbReference>
<dbReference type="Pfam" id="PF04480">
    <property type="entry name" value="DUF559"/>
    <property type="match status" value="1"/>
</dbReference>
<dbReference type="Proteomes" id="UP000438991">
    <property type="component" value="Unassembled WGS sequence"/>
</dbReference>
<feature type="domain" description="DUF559" evidence="2">
    <location>
        <begin position="7"/>
        <end position="102"/>
    </location>
</feature>
<accession>A0A9X4XIL6</accession>
<evidence type="ECO:0000256" key="1">
    <source>
        <dbReference type="SAM" id="MobiDB-lite"/>
    </source>
</evidence>
<dbReference type="PANTHER" id="PTHR38590:SF1">
    <property type="entry name" value="BLL0828 PROTEIN"/>
    <property type="match status" value="1"/>
</dbReference>
<comment type="caution">
    <text evidence="3">The sequence shown here is derived from an EMBL/GenBank/DDBJ whole genome shotgun (WGS) entry which is preliminary data.</text>
</comment>
<proteinExistence type="predicted"/>
<dbReference type="RefSeq" id="WP_155478904.1">
    <property type="nucleotide sequence ID" value="NZ_WNKV01000003.1"/>
</dbReference>